<proteinExistence type="predicted"/>
<name>A6W8W7_KINRD</name>
<accession>A6W8W7</accession>
<dbReference type="KEGG" id="kra:Krad_1770"/>
<reference evidence="2" key="1">
    <citation type="journal article" date="2008" name="PLoS ONE">
        <title>Survival in nuclear waste, extreme resistance, and potential applications gleaned from the genome sequence of Kineococcus radiotolerans SRS30216.</title>
        <authorList>
            <person name="Bagwell C.E."/>
            <person name="Bhat S."/>
            <person name="Hawkins G.M."/>
            <person name="Smith B.W."/>
            <person name="Biswas T."/>
            <person name="Hoover T.R."/>
            <person name="Saunders E."/>
            <person name="Han C.S."/>
            <person name="Tsodikov O.V."/>
            <person name="Shimkets L.J."/>
        </authorList>
    </citation>
    <scope>NUCLEOTIDE SEQUENCE [LARGE SCALE GENOMIC DNA]</scope>
    <source>
        <strain evidence="2">ATCC BAA-149 / DSM 14245 / SRS30216</strain>
    </source>
</reference>
<keyword evidence="2" id="KW-1185">Reference proteome</keyword>
<dbReference type="Proteomes" id="UP000001116">
    <property type="component" value="Chromosome"/>
</dbReference>
<dbReference type="STRING" id="266940.Krad_1770"/>
<sequence>MSTTAVSDISQVTTTVTTFRVPAFVVELPRGERTLRILAHTVEVRATHDDKPRVVYISGPFLRADGTQGAWHQHRVHDVPHGLQLLIEQALEGGAR</sequence>
<dbReference type="HOGENOM" id="CLU_2355987_0_0_11"/>
<organism evidence="1 2">
    <name type="scientific">Kineococcus radiotolerans (strain ATCC BAA-149 / DSM 14245 / SRS30216)</name>
    <dbReference type="NCBI Taxonomy" id="266940"/>
    <lineage>
        <taxon>Bacteria</taxon>
        <taxon>Bacillati</taxon>
        <taxon>Actinomycetota</taxon>
        <taxon>Actinomycetes</taxon>
        <taxon>Kineosporiales</taxon>
        <taxon>Kineosporiaceae</taxon>
        <taxon>Kineococcus</taxon>
    </lineage>
</organism>
<dbReference type="RefSeq" id="WP_011981605.1">
    <property type="nucleotide sequence ID" value="NC_009664.2"/>
</dbReference>
<gene>
    <name evidence="1" type="ordered locus">Krad_1770</name>
</gene>
<dbReference type="EMBL" id="CP000750">
    <property type="protein sequence ID" value="ABS03256.1"/>
    <property type="molecule type" value="Genomic_DNA"/>
</dbReference>
<protein>
    <submittedName>
        <fullName evidence="1">Uncharacterized protein</fullName>
    </submittedName>
</protein>
<dbReference type="AlphaFoldDB" id="A6W8W7"/>
<evidence type="ECO:0000313" key="1">
    <source>
        <dbReference type="EMBL" id="ABS03256.1"/>
    </source>
</evidence>
<evidence type="ECO:0000313" key="2">
    <source>
        <dbReference type="Proteomes" id="UP000001116"/>
    </source>
</evidence>